<dbReference type="PANTHER" id="PTHR11439:SF515">
    <property type="entry name" value="GAG-POL POLYPROTEIN"/>
    <property type="match status" value="1"/>
</dbReference>
<dbReference type="Proteomes" id="UP000235145">
    <property type="component" value="Unassembled WGS sequence"/>
</dbReference>
<gene>
    <name evidence="1" type="ORF">LSAT_V11C300124300</name>
</gene>
<organism evidence="1 2">
    <name type="scientific">Lactuca sativa</name>
    <name type="common">Garden lettuce</name>
    <dbReference type="NCBI Taxonomy" id="4236"/>
    <lineage>
        <taxon>Eukaryota</taxon>
        <taxon>Viridiplantae</taxon>
        <taxon>Streptophyta</taxon>
        <taxon>Embryophyta</taxon>
        <taxon>Tracheophyta</taxon>
        <taxon>Spermatophyta</taxon>
        <taxon>Magnoliopsida</taxon>
        <taxon>eudicotyledons</taxon>
        <taxon>Gunneridae</taxon>
        <taxon>Pentapetalae</taxon>
        <taxon>asterids</taxon>
        <taxon>campanulids</taxon>
        <taxon>Asterales</taxon>
        <taxon>Asteraceae</taxon>
        <taxon>Cichorioideae</taxon>
        <taxon>Cichorieae</taxon>
        <taxon>Lactucinae</taxon>
        <taxon>Lactuca</taxon>
    </lineage>
</organism>
<evidence type="ECO:0008006" key="3">
    <source>
        <dbReference type="Google" id="ProtNLM"/>
    </source>
</evidence>
<evidence type="ECO:0000313" key="1">
    <source>
        <dbReference type="EMBL" id="KAJ0215579.1"/>
    </source>
</evidence>
<comment type="caution">
    <text evidence="1">The sequence shown here is derived from an EMBL/GenBank/DDBJ whole genome shotgun (WGS) entry which is preliminary data.</text>
</comment>
<keyword evidence="2" id="KW-1185">Reference proteome</keyword>
<proteinExistence type="predicted"/>
<name>A0A9R1W1T4_LACSA</name>
<protein>
    <recommendedName>
        <fullName evidence="3">Mitochondrial protein</fullName>
    </recommendedName>
</protein>
<evidence type="ECO:0000313" key="2">
    <source>
        <dbReference type="Proteomes" id="UP000235145"/>
    </source>
</evidence>
<accession>A0A9R1W1T4</accession>
<reference evidence="1 2" key="1">
    <citation type="journal article" date="2017" name="Nat. Commun.">
        <title>Genome assembly with in vitro proximity ligation data and whole-genome triplication in lettuce.</title>
        <authorList>
            <person name="Reyes-Chin-Wo S."/>
            <person name="Wang Z."/>
            <person name="Yang X."/>
            <person name="Kozik A."/>
            <person name="Arikit S."/>
            <person name="Song C."/>
            <person name="Xia L."/>
            <person name="Froenicke L."/>
            <person name="Lavelle D.O."/>
            <person name="Truco M.J."/>
            <person name="Xia R."/>
            <person name="Zhu S."/>
            <person name="Xu C."/>
            <person name="Xu H."/>
            <person name="Xu X."/>
            <person name="Cox K."/>
            <person name="Korf I."/>
            <person name="Meyers B.C."/>
            <person name="Michelmore R.W."/>
        </authorList>
    </citation>
    <scope>NUCLEOTIDE SEQUENCE [LARGE SCALE GENOMIC DNA]</scope>
    <source>
        <strain evidence="2">cv. Salinas</strain>
        <tissue evidence="1">Seedlings</tissue>
    </source>
</reference>
<dbReference type="PANTHER" id="PTHR11439">
    <property type="entry name" value="GAG-POL-RELATED RETROTRANSPOSON"/>
    <property type="match status" value="1"/>
</dbReference>
<dbReference type="EMBL" id="NBSK02000003">
    <property type="protein sequence ID" value="KAJ0215579.1"/>
    <property type="molecule type" value="Genomic_DNA"/>
</dbReference>
<sequence length="152" mass="17325">MLNEFVVQYHKLVESRRAAKEDEDFKTKNLRPVLSSVHRIETKAVSCFMEKPTTKHLKAVKGVLRYVKGIVDYGLVYSKGKNENIIYGYSNIDLAIDVNDRRSTWWYGILNQRESCHMGISEPMVCSPILIRSGVHSCDHGNLPSDMDMSSS</sequence>
<dbReference type="AlphaFoldDB" id="A0A9R1W1T4"/>